<reference evidence="1 2" key="1">
    <citation type="journal article" date="2013" name="BMC Genomics">
        <title>The miniature genome of a carnivorous plant Genlisea aurea contains a low number of genes and short non-coding sequences.</title>
        <authorList>
            <person name="Leushkin E.V."/>
            <person name="Sutormin R.A."/>
            <person name="Nabieva E.R."/>
            <person name="Penin A.A."/>
            <person name="Kondrashov A.S."/>
            <person name="Logacheva M.D."/>
        </authorList>
    </citation>
    <scope>NUCLEOTIDE SEQUENCE [LARGE SCALE GENOMIC DNA]</scope>
</reference>
<proteinExistence type="predicted"/>
<feature type="non-terminal residue" evidence="1">
    <location>
        <position position="1"/>
    </location>
</feature>
<accession>S8CTX1</accession>
<sequence length="53" mass="5754">GAGKKIFPRGKLPQAGDVRAAATWGVAAATTGLYLVQPFEWLRKTFFDKSEAE</sequence>
<organism evidence="1 2">
    <name type="scientific">Genlisea aurea</name>
    <dbReference type="NCBI Taxonomy" id="192259"/>
    <lineage>
        <taxon>Eukaryota</taxon>
        <taxon>Viridiplantae</taxon>
        <taxon>Streptophyta</taxon>
        <taxon>Embryophyta</taxon>
        <taxon>Tracheophyta</taxon>
        <taxon>Spermatophyta</taxon>
        <taxon>Magnoliopsida</taxon>
        <taxon>eudicotyledons</taxon>
        <taxon>Gunneridae</taxon>
        <taxon>Pentapetalae</taxon>
        <taxon>asterids</taxon>
        <taxon>lamiids</taxon>
        <taxon>Lamiales</taxon>
        <taxon>Lentibulariaceae</taxon>
        <taxon>Genlisea</taxon>
    </lineage>
</organism>
<dbReference type="Proteomes" id="UP000015453">
    <property type="component" value="Unassembled WGS sequence"/>
</dbReference>
<dbReference type="EMBL" id="AUSU01001560">
    <property type="protein sequence ID" value="EPS70739.1"/>
    <property type="molecule type" value="Genomic_DNA"/>
</dbReference>
<feature type="non-terminal residue" evidence="1">
    <location>
        <position position="53"/>
    </location>
</feature>
<evidence type="ECO:0000313" key="1">
    <source>
        <dbReference type="EMBL" id="EPS70739.1"/>
    </source>
</evidence>
<comment type="caution">
    <text evidence="1">The sequence shown here is derived from an EMBL/GenBank/DDBJ whole genome shotgun (WGS) entry which is preliminary data.</text>
</comment>
<dbReference type="AlphaFoldDB" id="S8CTX1"/>
<evidence type="ECO:0008006" key="3">
    <source>
        <dbReference type="Google" id="ProtNLM"/>
    </source>
</evidence>
<name>S8CTX1_9LAMI</name>
<protein>
    <recommendedName>
        <fullName evidence="3">Ubiquinol-cytochrome c reductase complex 6.7 kDa protein</fullName>
    </recommendedName>
</protein>
<gene>
    <name evidence="1" type="ORF">M569_04024</name>
</gene>
<evidence type="ECO:0000313" key="2">
    <source>
        <dbReference type="Proteomes" id="UP000015453"/>
    </source>
</evidence>
<keyword evidence="2" id="KW-1185">Reference proteome</keyword>